<feature type="region of interest" description="Disordered" evidence="1">
    <location>
        <begin position="143"/>
        <end position="274"/>
    </location>
</feature>
<reference evidence="2" key="1">
    <citation type="submission" date="2019-07" db="EMBL/GenBank/DDBJ databases">
        <title>Hyphodiscus hymeniophilus genome sequencing and assembly.</title>
        <authorList>
            <person name="Kramer G."/>
            <person name="Nodwell J."/>
        </authorList>
    </citation>
    <scope>NUCLEOTIDE SEQUENCE</scope>
    <source>
        <strain evidence="2">ATCC 34498</strain>
    </source>
</reference>
<evidence type="ECO:0000256" key="1">
    <source>
        <dbReference type="SAM" id="MobiDB-lite"/>
    </source>
</evidence>
<organism evidence="2 3">
    <name type="scientific">Hyphodiscus hymeniophilus</name>
    <dbReference type="NCBI Taxonomy" id="353542"/>
    <lineage>
        <taxon>Eukaryota</taxon>
        <taxon>Fungi</taxon>
        <taxon>Dikarya</taxon>
        <taxon>Ascomycota</taxon>
        <taxon>Pezizomycotina</taxon>
        <taxon>Leotiomycetes</taxon>
        <taxon>Helotiales</taxon>
        <taxon>Hyphodiscaceae</taxon>
        <taxon>Hyphodiscus</taxon>
    </lineage>
</organism>
<dbReference type="PANTHER" id="PTHR42354:SF1">
    <property type="entry name" value="C2H2-TYPE DOMAIN-CONTAINING PROTEIN"/>
    <property type="match status" value="1"/>
</dbReference>
<evidence type="ECO:0000313" key="3">
    <source>
        <dbReference type="Proteomes" id="UP000785200"/>
    </source>
</evidence>
<evidence type="ECO:0000313" key="2">
    <source>
        <dbReference type="EMBL" id="KAG0646696.1"/>
    </source>
</evidence>
<proteinExistence type="predicted"/>
<dbReference type="AlphaFoldDB" id="A0A9P7AUS3"/>
<comment type="caution">
    <text evidence="2">The sequence shown here is derived from an EMBL/GenBank/DDBJ whole genome shotgun (WGS) entry which is preliminary data.</text>
</comment>
<keyword evidence="3" id="KW-1185">Reference proteome</keyword>
<protein>
    <submittedName>
        <fullName evidence="2">Uncharacterized protein</fullName>
    </submittedName>
</protein>
<dbReference type="EMBL" id="VNKQ01000014">
    <property type="protein sequence ID" value="KAG0646696.1"/>
    <property type="molecule type" value="Genomic_DNA"/>
</dbReference>
<name>A0A9P7AUS3_9HELO</name>
<gene>
    <name evidence="2" type="ORF">D0Z07_6212</name>
</gene>
<dbReference type="OrthoDB" id="5226911at2759"/>
<sequence>MGELQNAVSALLDAFARGIAVIKTQRNRRKAEKLSIDSTHKTAETRVSKSLKRNKADVQSAYTKDLARFGSGFAAGDAEAHSSLSSILFRLNAGFVSVIERFTCGRSTPTDYQVLVNLSNASRMEAIHTFEQLSRRLSQSSLALVPSNKHNEKRRHKSRTKVDSSLGTPKHARSKSAPQLSITPFGPATSDGWVRPKTGRKLSSDTKATGTSSPKRRATRQAPSPQRLNIPAPPLQSPTTHSPPPIPRATHPSQIQTSPHHRAMVSQPRPGDRKSIMSFASDSTKLGEIPEHKWARPVEGGHFPVRVFYPLEPYQEPEKPRSRLMRLFKRS</sequence>
<feature type="compositionally biased region" description="Pro residues" evidence="1">
    <location>
        <begin position="231"/>
        <end position="247"/>
    </location>
</feature>
<dbReference type="PANTHER" id="PTHR42354">
    <property type="entry name" value="C2H2-TYPE DOMAIN-CONTAINING PROTEIN"/>
    <property type="match status" value="1"/>
</dbReference>
<accession>A0A9P7AUS3</accession>
<dbReference type="Proteomes" id="UP000785200">
    <property type="component" value="Unassembled WGS sequence"/>
</dbReference>